<comment type="caution">
    <text evidence="4">The sequence shown here is derived from an EMBL/GenBank/DDBJ whole genome shotgun (WGS) entry which is preliminary data.</text>
</comment>
<evidence type="ECO:0000313" key="4">
    <source>
        <dbReference type="EMBL" id="KAG9989016.1"/>
    </source>
</evidence>
<dbReference type="Proteomes" id="UP000729357">
    <property type="component" value="Unassembled WGS sequence"/>
</dbReference>
<feature type="compositionally biased region" description="Polar residues" evidence="3">
    <location>
        <begin position="838"/>
        <end position="853"/>
    </location>
</feature>
<dbReference type="Pfam" id="PF00012">
    <property type="entry name" value="HSP70"/>
    <property type="match status" value="1"/>
</dbReference>
<feature type="compositionally biased region" description="Acidic residues" evidence="3">
    <location>
        <begin position="767"/>
        <end position="776"/>
    </location>
</feature>
<proteinExistence type="predicted"/>
<protein>
    <submittedName>
        <fullName evidence="4">Uncharacterized protein</fullName>
    </submittedName>
</protein>
<gene>
    <name evidence="4" type="ORF">KCU98_g2192</name>
</gene>
<evidence type="ECO:0000256" key="3">
    <source>
        <dbReference type="SAM" id="MobiDB-lite"/>
    </source>
</evidence>
<feature type="non-terminal residue" evidence="4">
    <location>
        <position position="1"/>
    </location>
</feature>
<reference evidence="4" key="1">
    <citation type="journal article" date="2021" name="J Fungi (Basel)">
        <title>Virulence traits and population genomics of the black yeast Aureobasidium melanogenum.</title>
        <authorList>
            <person name="Cernosa A."/>
            <person name="Sun X."/>
            <person name="Gostincar C."/>
            <person name="Fang C."/>
            <person name="Gunde-Cimerman N."/>
            <person name="Song Z."/>
        </authorList>
    </citation>
    <scope>NUCLEOTIDE SEQUENCE</scope>
    <source>
        <strain evidence="4">EXF-9298</strain>
    </source>
</reference>
<dbReference type="EMBL" id="JAHFXS010000109">
    <property type="protein sequence ID" value="KAG9989016.1"/>
    <property type="molecule type" value="Genomic_DNA"/>
</dbReference>
<dbReference type="InterPro" id="IPR013126">
    <property type="entry name" value="Hsp_70_fam"/>
</dbReference>
<dbReference type="SUPFAM" id="SSF53067">
    <property type="entry name" value="Actin-like ATPase domain"/>
    <property type="match status" value="2"/>
</dbReference>
<dbReference type="AlphaFoldDB" id="A0A9P8G212"/>
<accession>A0A9P8G212</accession>
<evidence type="ECO:0000256" key="2">
    <source>
        <dbReference type="ARBA" id="ARBA00022840"/>
    </source>
</evidence>
<dbReference type="InterPro" id="IPR043129">
    <property type="entry name" value="ATPase_NBD"/>
</dbReference>
<evidence type="ECO:0000313" key="5">
    <source>
        <dbReference type="Proteomes" id="UP000729357"/>
    </source>
</evidence>
<feature type="region of interest" description="Disordered" evidence="3">
    <location>
        <begin position="743"/>
        <end position="862"/>
    </location>
</feature>
<dbReference type="CDD" id="cd10170">
    <property type="entry name" value="ASKHA_NBD_HSP70"/>
    <property type="match status" value="1"/>
</dbReference>
<organism evidence="4 5">
    <name type="scientific">Aureobasidium melanogenum</name>
    <name type="common">Aureobasidium pullulans var. melanogenum</name>
    <dbReference type="NCBI Taxonomy" id="46634"/>
    <lineage>
        <taxon>Eukaryota</taxon>
        <taxon>Fungi</taxon>
        <taxon>Dikarya</taxon>
        <taxon>Ascomycota</taxon>
        <taxon>Pezizomycotina</taxon>
        <taxon>Dothideomycetes</taxon>
        <taxon>Dothideomycetidae</taxon>
        <taxon>Dothideales</taxon>
        <taxon>Saccotheciaceae</taxon>
        <taxon>Aureobasidium</taxon>
    </lineage>
</organism>
<feature type="compositionally biased region" description="Polar residues" evidence="3">
    <location>
        <begin position="777"/>
        <end position="794"/>
    </location>
</feature>
<feature type="compositionally biased region" description="Basic and acidic residues" evidence="3">
    <location>
        <begin position="679"/>
        <end position="691"/>
    </location>
</feature>
<feature type="compositionally biased region" description="Polar residues" evidence="3">
    <location>
        <begin position="710"/>
        <end position="721"/>
    </location>
</feature>
<dbReference type="Gene3D" id="3.90.640.10">
    <property type="entry name" value="Actin, Chain A, domain 4"/>
    <property type="match status" value="1"/>
</dbReference>
<dbReference type="GO" id="GO:0140662">
    <property type="term" value="F:ATP-dependent protein folding chaperone"/>
    <property type="evidence" value="ECO:0007669"/>
    <property type="project" value="InterPro"/>
</dbReference>
<dbReference type="Gene3D" id="3.30.420.40">
    <property type="match status" value="2"/>
</dbReference>
<feature type="compositionally biased region" description="Polar residues" evidence="3">
    <location>
        <begin position="751"/>
        <end position="761"/>
    </location>
</feature>
<sequence>MAATVPSGKREFIVGIDFGTTTSVLAFAEKPKPGVDFDHNSIKLVTTQVKPSYHLASLTNEQSMQTCCENDPSETTRSKIQIGSQIQPGDENCLSYLKLLLAKDALAEEAPTKNGNGMEVDKESTGLSQLLQGQAELFSRLEATLQKAGVTVTEAIGHFFRELREGLLEQLKQTYGLEPSEAQFEFVFTVPATWPDTAVDRTLEAAKQARLEPVLRTISEPEAAVHCIADEKCSKGLLTSQQICITVDAGGGTIDVISYTVKMIGDELEMREAAMGQSQYGGGASIDAGLLDLVKQKLENHTKILSDVHNEHNINQRLQDIKENFDLKTTADQKVHVGLNKEVFLTPQEIRTVFDNQVAIIKSLVSEQRKLLSKLGETPYMLFLSGGLGSNRYIQAALTEEYGKMTKHVLNSETPQHAVAQGAVLAGVKSLTMKSRKSRHRVGMCTRASLSKGNRGRQTIDLDDPVLGPMRHSIRWFLEIHDDLPTEGVSHHFDISFWRDNPLSTSQEIFFVTNKDKTPPRNKEEAQARGSKIYRATMDLTKFDAHCIYHDSNKTKGVLEIQARVRHDGARFHFEFLINNEIIAVITQKYPTLDDRILDTDAVPASTPTEAIARLLDADREEVVSSTTTSDVVSESAEATAKTQSAAGVAVQQLQHTKRRRLEGGSGDASHMTKRSRLASKESGQEPEQRTDTSGGDSDDASTEVEATADPQSSAENTSSGPSAELLLQQADVDGGVVATLDPMLDKESRSNITQSAQQAEQRMAIEGEDTDDASTEVETTADSQFSAEKTSSEAFAVHPTRQADVDGRAVTTPNIRSGAGNEEASPHIRNANALGTPKSTTQDNSTISSAPTPVSPPHNRR</sequence>
<dbReference type="PANTHER" id="PTHR14187">
    <property type="entry name" value="ALPHA KINASE/ELONGATION FACTOR 2 KINASE"/>
    <property type="match status" value="1"/>
</dbReference>
<dbReference type="GO" id="GO:0005524">
    <property type="term" value="F:ATP binding"/>
    <property type="evidence" value="ECO:0007669"/>
    <property type="project" value="UniProtKB-KW"/>
</dbReference>
<keyword evidence="2" id="KW-0067">ATP-binding</keyword>
<name>A0A9P8G212_AURME</name>
<reference evidence="4" key="2">
    <citation type="submission" date="2021-08" db="EMBL/GenBank/DDBJ databases">
        <authorList>
            <person name="Gostincar C."/>
            <person name="Sun X."/>
            <person name="Song Z."/>
            <person name="Gunde-Cimerman N."/>
        </authorList>
    </citation>
    <scope>NUCLEOTIDE SEQUENCE</scope>
    <source>
        <strain evidence="4">EXF-9298</strain>
    </source>
</reference>
<dbReference type="PANTHER" id="PTHR14187:SF5">
    <property type="entry name" value="HEAT SHOCK 70 KDA PROTEIN 12A"/>
    <property type="match status" value="1"/>
</dbReference>
<evidence type="ECO:0000256" key="1">
    <source>
        <dbReference type="ARBA" id="ARBA00022741"/>
    </source>
</evidence>
<keyword evidence="5" id="KW-1185">Reference proteome</keyword>
<keyword evidence="1" id="KW-0547">Nucleotide-binding</keyword>
<feature type="region of interest" description="Disordered" evidence="3">
    <location>
        <begin position="626"/>
        <end position="721"/>
    </location>
</feature>
<feature type="compositionally biased region" description="Low complexity" evidence="3">
    <location>
        <begin position="626"/>
        <end position="636"/>
    </location>
</feature>